<proteinExistence type="predicted"/>
<gene>
    <name evidence="2" type="ORF">DAEQUDRAFT_763009</name>
</gene>
<reference evidence="2 3" key="1">
    <citation type="journal article" date="2016" name="Mol. Biol. Evol.">
        <title>Comparative Genomics of Early-Diverging Mushroom-Forming Fungi Provides Insights into the Origins of Lignocellulose Decay Capabilities.</title>
        <authorList>
            <person name="Nagy L.G."/>
            <person name="Riley R."/>
            <person name="Tritt A."/>
            <person name="Adam C."/>
            <person name="Daum C."/>
            <person name="Floudas D."/>
            <person name="Sun H."/>
            <person name="Yadav J.S."/>
            <person name="Pangilinan J."/>
            <person name="Larsson K.H."/>
            <person name="Matsuura K."/>
            <person name="Barry K."/>
            <person name="Labutti K."/>
            <person name="Kuo R."/>
            <person name="Ohm R.A."/>
            <person name="Bhattacharya S.S."/>
            <person name="Shirouzu T."/>
            <person name="Yoshinaga Y."/>
            <person name="Martin F.M."/>
            <person name="Grigoriev I.V."/>
            <person name="Hibbett D.S."/>
        </authorList>
    </citation>
    <scope>NUCLEOTIDE SEQUENCE [LARGE SCALE GENOMIC DNA]</scope>
    <source>
        <strain evidence="2 3">L-15889</strain>
    </source>
</reference>
<sequence length="113" mass="11979">MVATFILTRTFAICALIVGALPLAQAAPIDSAAVAEHIGERNCRILGCLRFVLPHDNTSTADSTVDTTVKDALSGVEQPSSAGTAREIARDLLARELDTEYAELLPEIGSLQK</sequence>
<dbReference type="AlphaFoldDB" id="A0A165SNP2"/>
<evidence type="ECO:0000256" key="1">
    <source>
        <dbReference type="SAM" id="SignalP"/>
    </source>
</evidence>
<evidence type="ECO:0000313" key="2">
    <source>
        <dbReference type="EMBL" id="KZT72266.1"/>
    </source>
</evidence>
<feature type="chain" id="PRO_5007866546" evidence="1">
    <location>
        <begin position="27"/>
        <end position="113"/>
    </location>
</feature>
<organism evidence="2 3">
    <name type="scientific">Daedalea quercina L-15889</name>
    <dbReference type="NCBI Taxonomy" id="1314783"/>
    <lineage>
        <taxon>Eukaryota</taxon>
        <taxon>Fungi</taxon>
        <taxon>Dikarya</taxon>
        <taxon>Basidiomycota</taxon>
        <taxon>Agaricomycotina</taxon>
        <taxon>Agaricomycetes</taxon>
        <taxon>Polyporales</taxon>
        <taxon>Fomitopsis</taxon>
    </lineage>
</organism>
<dbReference type="OrthoDB" id="2789996at2759"/>
<protein>
    <submittedName>
        <fullName evidence="2">Uncharacterized protein</fullName>
    </submittedName>
</protein>
<dbReference type="Proteomes" id="UP000076727">
    <property type="component" value="Unassembled WGS sequence"/>
</dbReference>
<keyword evidence="1" id="KW-0732">Signal</keyword>
<feature type="signal peptide" evidence="1">
    <location>
        <begin position="1"/>
        <end position="26"/>
    </location>
</feature>
<accession>A0A165SNP2</accession>
<evidence type="ECO:0000313" key="3">
    <source>
        <dbReference type="Proteomes" id="UP000076727"/>
    </source>
</evidence>
<name>A0A165SNP2_9APHY</name>
<dbReference type="EMBL" id="KV429041">
    <property type="protein sequence ID" value="KZT72266.1"/>
    <property type="molecule type" value="Genomic_DNA"/>
</dbReference>
<keyword evidence="3" id="KW-1185">Reference proteome</keyword>